<sequence>MAGQGKTTLAKRVYNDQLIMCHFHVRAWCCVSQGYRRLSLLLKILSDIMDKLPSQYLQMNEDDLAVVKGNRYLIVLDDIWGIEAWNGMERSFPNDANGSRVLCTSRLHNLSSEFKLDCKPHPLRPLTDEESWALLQHKLFAKKACPPQLCALGKQIAESCKGLLLAVVVVAGFLATIQQYHWEEVARSLSSNVLSDNELCMNTFELSYRHLPDYLKPCFLYFGAFQEDEEIPIQRLALLWISEGFVQKTGVKSLEDAANEYLMDLIDQRKPKKKVFLHILHGYDELYTFTAPYNPYRLGIYADAMAFKKSRLFCPHLRCLLFFSKTLFAPEQKHDFSFMFRIFKLLKVLDLGDYDLGQKFPLEVVLLVHLRYLVI</sequence>
<dbReference type="OrthoDB" id="1288760at2759"/>
<evidence type="ECO:0000313" key="10">
    <source>
        <dbReference type="RefSeq" id="XP_027076845.1"/>
    </source>
</evidence>
<proteinExistence type="predicted"/>
<dbReference type="InterPro" id="IPR044974">
    <property type="entry name" value="Disease_R_plants"/>
</dbReference>
<dbReference type="Gene3D" id="1.10.8.430">
    <property type="entry name" value="Helical domain of apoptotic protease-activating factors"/>
    <property type="match status" value="1"/>
</dbReference>
<dbReference type="GO" id="GO:0005737">
    <property type="term" value="C:cytoplasm"/>
    <property type="evidence" value="ECO:0007669"/>
    <property type="project" value="UniProtKB-SubCell"/>
</dbReference>
<keyword evidence="9" id="KW-1185">Reference proteome</keyword>
<dbReference type="InterPro" id="IPR058922">
    <property type="entry name" value="WHD_DRP"/>
</dbReference>
<feature type="domain" description="Disease resistance protein winged helix" evidence="8">
    <location>
        <begin position="225"/>
        <end position="267"/>
    </location>
</feature>
<evidence type="ECO:0000259" key="8">
    <source>
        <dbReference type="Pfam" id="PF23559"/>
    </source>
</evidence>
<protein>
    <submittedName>
        <fullName evidence="10">Late blight resistance protein homolog R1A-10</fullName>
    </submittedName>
</protein>
<dbReference type="RefSeq" id="XP_027076845.1">
    <property type="nucleotide sequence ID" value="XM_027221044.1"/>
</dbReference>
<dbReference type="InterPro" id="IPR042197">
    <property type="entry name" value="Apaf_helical"/>
</dbReference>
<keyword evidence="2" id="KW-0963">Cytoplasm</keyword>
<keyword evidence="6" id="KW-0067">ATP-binding</keyword>
<dbReference type="InterPro" id="IPR002182">
    <property type="entry name" value="NB-ARC"/>
</dbReference>
<dbReference type="SUPFAM" id="SSF52540">
    <property type="entry name" value="P-loop containing nucleoside triphosphate hydrolases"/>
    <property type="match status" value="1"/>
</dbReference>
<evidence type="ECO:0000256" key="5">
    <source>
        <dbReference type="ARBA" id="ARBA00022821"/>
    </source>
</evidence>
<dbReference type="GO" id="GO:0098542">
    <property type="term" value="P:defense response to other organism"/>
    <property type="evidence" value="ECO:0007669"/>
    <property type="project" value="TreeGrafter"/>
</dbReference>
<evidence type="ECO:0000256" key="2">
    <source>
        <dbReference type="ARBA" id="ARBA00022490"/>
    </source>
</evidence>
<dbReference type="Gene3D" id="3.40.50.300">
    <property type="entry name" value="P-loop containing nucleotide triphosphate hydrolases"/>
    <property type="match status" value="1"/>
</dbReference>
<feature type="domain" description="NB-ARC" evidence="7">
    <location>
        <begin position="1"/>
        <end position="144"/>
    </location>
</feature>
<evidence type="ECO:0000256" key="3">
    <source>
        <dbReference type="ARBA" id="ARBA00022614"/>
    </source>
</evidence>
<dbReference type="PANTHER" id="PTHR23155:SF1152">
    <property type="entry name" value="AAA+ ATPASE DOMAIN-CONTAINING PROTEIN"/>
    <property type="match status" value="1"/>
</dbReference>
<gene>
    <name evidence="10" type="primary">LOC113700572</name>
</gene>
<organism evidence="9 10">
    <name type="scientific">Coffea arabica</name>
    <name type="common">Arabian coffee</name>
    <dbReference type="NCBI Taxonomy" id="13443"/>
    <lineage>
        <taxon>Eukaryota</taxon>
        <taxon>Viridiplantae</taxon>
        <taxon>Streptophyta</taxon>
        <taxon>Embryophyta</taxon>
        <taxon>Tracheophyta</taxon>
        <taxon>Spermatophyta</taxon>
        <taxon>Magnoliopsida</taxon>
        <taxon>eudicotyledons</taxon>
        <taxon>Gunneridae</taxon>
        <taxon>Pentapetalae</taxon>
        <taxon>asterids</taxon>
        <taxon>lamiids</taxon>
        <taxon>Gentianales</taxon>
        <taxon>Rubiaceae</taxon>
        <taxon>Ixoroideae</taxon>
        <taxon>Gardenieae complex</taxon>
        <taxon>Bertiereae - Coffeeae clade</taxon>
        <taxon>Coffeeae</taxon>
        <taxon>Coffea</taxon>
    </lineage>
</organism>
<evidence type="ECO:0000256" key="6">
    <source>
        <dbReference type="ARBA" id="ARBA00022840"/>
    </source>
</evidence>
<dbReference type="GO" id="GO:0043531">
    <property type="term" value="F:ADP binding"/>
    <property type="evidence" value="ECO:0007669"/>
    <property type="project" value="InterPro"/>
</dbReference>
<reference evidence="10" key="2">
    <citation type="submission" date="2025-08" db="UniProtKB">
        <authorList>
            <consortium name="RefSeq"/>
        </authorList>
    </citation>
    <scope>IDENTIFICATION</scope>
    <source>
        <tissue evidence="10">Leaves</tissue>
    </source>
</reference>
<reference evidence="9" key="1">
    <citation type="journal article" date="2025" name="Foods">
        <title>Unveiling the Microbial Signatures of Arabica Coffee Cherries: Insights into Ripeness Specific Diversity, Functional Traits, and Implications for Quality and Safety.</title>
        <authorList>
            <consortium name="RefSeq"/>
            <person name="Tenea G.N."/>
            <person name="Cifuentes V."/>
            <person name="Reyes P."/>
            <person name="Cevallos-Vallejos M."/>
        </authorList>
    </citation>
    <scope>NUCLEOTIDE SEQUENCE [LARGE SCALE GENOMIC DNA]</scope>
</reference>
<keyword evidence="4" id="KW-0547">Nucleotide-binding</keyword>
<evidence type="ECO:0000256" key="1">
    <source>
        <dbReference type="ARBA" id="ARBA00004496"/>
    </source>
</evidence>
<dbReference type="Proteomes" id="UP001652660">
    <property type="component" value="Chromosome 7c"/>
</dbReference>
<keyword evidence="3" id="KW-0433">Leucine-rich repeat</keyword>
<dbReference type="Pfam" id="PF00931">
    <property type="entry name" value="NB-ARC"/>
    <property type="match status" value="1"/>
</dbReference>
<comment type="subcellular location">
    <subcellularLocation>
        <location evidence="1">Cytoplasm</location>
    </subcellularLocation>
</comment>
<name>A0A6P6TFN3_COFAR</name>
<evidence type="ECO:0000259" key="7">
    <source>
        <dbReference type="Pfam" id="PF00931"/>
    </source>
</evidence>
<evidence type="ECO:0000313" key="9">
    <source>
        <dbReference type="Proteomes" id="UP001652660"/>
    </source>
</evidence>
<dbReference type="AlphaFoldDB" id="A0A6P6TFN3"/>
<dbReference type="GeneID" id="113700572"/>
<accession>A0A6P6TFN3</accession>
<dbReference type="InterPro" id="IPR027417">
    <property type="entry name" value="P-loop_NTPase"/>
</dbReference>
<evidence type="ECO:0000256" key="4">
    <source>
        <dbReference type="ARBA" id="ARBA00022741"/>
    </source>
</evidence>
<dbReference type="Pfam" id="PF23559">
    <property type="entry name" value="WHD_DRP"/>
    <property type="match status" value="1"/>
</dbReference>
<keyword evidence="5" id="KW-0611">Plant defense</keyword>
<dbReference type="PANTHER" id="PTHR23155">
    <property type="entry name" value="DISEASE RESISTANCE PROTEIN RP"/>
    <property type="match status" value="1"/>
</dbReference>